<feature type="region of interest" description="Disordered" evidence="11">
    <location>
        <begin position="1"/>
        <end position="79"/>
    </location>
</feature>
<dbReference type="GO" id="GO:0050567">
    <property type="term" value="F:glutaminyl-tRNA synthase (glutamine-hydrolyzing) activity"/>
    <property type="evidence" value="ECO:0007669"/>
    <property type="project" value="UniProtKB-UniRule"/>
</dbReference>
<dbReference type="InterPro" id="IPR023168">
    <property type="entry name" value="GatB_Yqey_C_2"/>
</dbReference>
<dbReference type="GO" id="GO:0032543">
    <property type="term" value="P:mitochondrial translation"/>
    <property type="evidence" value="ECO:0007669"/>
    <property type="project" value="UniProtKB-UniRule"/>
</dbReference>
<evidence type="ECO:0000313" key="13">
    <source>
        <dbReference type="EMBL" id="MCL7026862.1"/>
    </source>
</evidence>
<dbReference type="InterPro" id="IPR042114">
    <property type="entry name" value="GatB_C_1"/>
</dbReference>
<evidence type="ECO:0000256" key="2">
    <source>
        <dbReference type="ARBA" id="ARBA00011123"/>
    </source>
</evidence>
<dbReference type="NCBIfam" id="TIGR00133">
    <property type="entry name" value="gatB"/>
    <property type="match status" value="1"/>
</dbReference>
<evidence type="ECO:0000256" key="3">
    <source>
        <dbReference type="ARBA" id="ARBA00022598"/>
    </source>
</evidence>
<dbReference type="Gene3D" id="1.10.10.410">
    <property type="match status" value="1"/>
</dbReference>
<dbReference type="Proteomes" id="UP001177140">
    <property type="component" value="Unassembled WGS sequence"/>
</dbReference>
<dbReference type="InterPro" id="IPR006075">
    <property type="entry name" value="Asn/Gln-tRNA_Trfase_suB/E_cat"/>
</dbReference>
<dbReference type="FunFam" id="1.10.10.410:FF:000001">
    <property type="entry name" value="Aspartyl/glutamyl-tRNA(Asn/Gln) amidotransferase subunit B"/>
    <property type="match status" value="1"/>
</dbReference>
<name>A0AA41RYY1_PAPNU</name>
<keyword evidence="3 10" id="KW-0436">Ligase</keyword>
<organism evidence="13 14">
    <name type="scientific">Papaver nudicaule</name>
    <name type="common">Iceland poppy</name>
    <dbReference type="NCBI Taxonomy" id="74823"/>
    <lineage>
        <taxon>Eukaryota</taxon>
        <taxon>Viridiplantae</taxon>
        <taxon>Streptophyta</taxon>
        <taxon>Embryophyta</taxon>
        <taxon>Tracheophyta</taxon>
        <taxon>Spermatophyta</taxon>
        <taxon>Magnoliopsida</taxon>
        <taxon>Ranunculales</taxon>
        <taxon>Papaveraceae</taxon>
        <taxon>Papaveroideae</taxon>
        <taxon>Papaver</taxon>
    </lineage>
</organism>
<dbReference type="PROSITE" id="PS01234">
    <property type="entry name" value="GATB"/>
    <property type="match status" value="1"/>
</dbReference>
<dbReference type="FunFam" id="1.10.150.380:FF:000001">
    <property type="entry name" value="Aspartyl/glutamyl-tRNA(Asn/Gln) amidotransferase subunit B"/>
    <property type="match status" value="1"/>
</dbReference>
<feature type="compositionally biased region" description="Basic and acidic residues" evidence="11">
    <location>
        <begin position="23"/>
        <end position="54"/>
    </location>
</feature>
<dbReference type="InterPro" id="IPR014746">
    <property type="entry name" value="Gln_synth/guanido_kin_cat_dom"/>
</dbReference>
<comment type="similarity">
    <text evidence="1 10">Belongs to the GatB/GatE family. GatB subfamily.</text>
</comment>
<evidence type="ECO:0000256" key="9">
    <source>
        <dbReference type="ARBA" id="ARBA00047913"/>
    </source>
</evidence>
<dbReference type="PANTHER" id="PTHR11659">
    <property type="entry name" value="GLUTAMYL-TRNA GLN AMIDOTRANSFERASE SUBUNIT B MITOCHONDRIAL AND PROKARYOTIC PET112-RELATED"/>
    <property type="match status" value="1"/>
</dbReference>
<dbReference type="GO" id="GO:0005739">
    <property type="term" value="C:mitochondrion"/>
    <property type="evidence" value="ECO:0007669"/>
    <property type="project" value="UniProtKB-SubCell"/>
</dbReference>
<evidence type="ECO:0000259" key="12">
    <source>
        <dbReference type="SMART" id="SM00845"/>
    </source>
</evidence>
<dbReference type="GO" id="GO:0005524">
    <property type="term" value="F:ATP binding"/>
    <property type="evidence" value="ECO:0007669"/>
    <property type="project" value="UniProtKB-KW"/>
</dbReference>
<protein>
    <recommendedName>
        <fullName evidence="10">Glutamyl-tRNA(Gln) amidotransferase subunit B, chloroplastic/mitochondrial</fullName>
        <shortName evidence="10">Glu-AdT subunit B</shortName>
        <ecNumber evidence="10">6.3.5.-</ecNumber>
    </recommendedName>
</protein>
<evidence type="ECO:0000313" key="14">
    <source>
        <dbReference type="Proteomes" id="UP001177140"/>
    </source>
</evidence>
<evidence type="ECO:0000256" key="4">
    <source>
        <dbReference type="ARBA" id="ARBA00022741"/>
    </source>
</evidence>
<keyword evidence="14" id="KW-1185">Reference proteome</keyword>
<dbReference type="SUPFAM" id="SSF89095">
    <property type="entry name" value="GatB/YqeY motif"/>
    <property type="match status" value="1"/>
</dbReference>
<dbReference type="NCBIfam" id="NF004015">
    <property type="entry name" value="PRK05477.1-5"/>
    <property type="match status" value="1"/>
</dbReference>
<comment type="catalytic activity">
    <reaction evidence="9 10">
        <text>L-glutamyl-tRNA(Gln) + L-glutamine + ATP + H2O = L-glutaminyl-tRNA(Gln) + L-glutamate + ADP + phosphate + H(+)</text>
        <dbReference type="Rhea" id="RHEA:17521"/>
        <dbReference type="Rhea" id="RHEA-COMP:9681"/>
        <dbReference type="Rhea" id="RHEA-COMP:9684"/>
        <dbReference type="ChEBI" id="CHEBI:15377"/>
        <dbReference type="ChEBI" id="CHEBI:15378"/>
        <dbReference type="ChEBI" id="CHEBI:29985"/>
        <dbReference type="ChEBI" id="CHEBI:30616"/>
        <dbReference type="ChEBI" id="CHEBI:43474"/>
        <dbReference type="ChEBI" id="CHEBI:58359"/>
        <dbReference type="ChEBI" id="CHEBI:78520"/>
        <dbReference type="ChEBI" id="CHEBI:78521"/>
        <dbReference type="ChEBI" id="CHEBI:456216"/>
    </reaction>
</comment>
<dbReference type="NCBIfam" id="NF004012">
    <property type="entry name" value="PRK05477.1-2"/>
    <property type="match status" value="1"/>
</dbReference>
<keyword evidence="5 10" id="KW-0067">ATP-binding</keyword>
<dbReference type="InterPro" id="IPR004413">
    <property type="entry name" value="GatB"/>
</dbReference>
<dbReference type="InterPro" id="IPR017959">
    <property type="entry name" value="Asn/Gln-tRNA_amidoTrfase_suB/E"/>
</dbReference>
<gene>
    <name evidence="10" type="primary">GATB</name>
    <name evidence="13" type="ORF">MKW94_020967</name>
</gene>
<dbReference type="GO" id="GO:0009507">
    <property type="term" value="C:chloroplast"/>
    <property type="evidence" value="ECO:0007669"/>
    <property type="project" value="UniProtKB-SubCell"/>
</dbReference>
<proteinExistence type="inferred from homology"/>
<dbReference type="Pfam" id="PF02934">
    <property type="entry name" value="GatB_N"/>
    <property type="match status" value="1"/>
</dbReference>
<dbReference type="InterPro" id="IPR003789">
    <property type="entry name" value="Asn/Gln_tRNA_amidoTrase-B-like"/>
</dbReference>
<comment type="subunit">
    <text evidence="10">Subunit of the heterotrimeric GatCAB amidotransferase (AdT) complex, composed of A, B and C subunits.</text>
</comment>
<dbReference type="InterPro" id="IPR018027">
    <property type="entry name" value="Asn/Gln_amidotransferase"/>
</dbReference>
<dbReference type="InterPro" id="IPR017958">
    <property type="entry name" value="Gln-tRNA_amidoTrfase_suB_CS"/>
</dbReference>
<dbReference type="HAMAP" id="MF_00121">
    <property type="entry name" value="GatB"/>
    <property type="match status" value="1"/>
</dbReference>
<reference evidence="13" key="1">
    <citation type="submission" date="2022-03" db="EMBL/GenBank/DDBJ databases">
        <title>A functionally conserved STORR gene fusion in Papaver species that diverged 16.8 million years ago.</title>
        <authorList>
            <person name="Catania T."/>
        </authorList>
    </citation>
    <scope>NUCLEOTIDE SEQUENCE</scope>
    <source>
        <strain evidence="13">S-191538</strain>
    </source>
</reference>
<feature type="compositionally biased region" description="Basic and acidic residues" evidence="11">
    <location>
        <begin position="1"/>
        <end position="11"/>
    </location>
</feature>
<evidence type="ECO:0000256" key="11">
    <source>
        <dbReference type="SAM" id="MobiDB-lite"/>
    </source>
</evidence>
<comment type="caution">
    <text evidence="13">The sequence shown here is derived from an EMBL/GenBank/DDBJ whole genome shotgun (WGS) entry which is preliminary data.</text>
</comment>
<accession>A0AA41RYY1</accession>
<dbReference type="Pfam" id="PF02637">
    <property type="entry name" value="GatB_Yqey"/>
    <property type="match status" value="1"/>
</dbReference>
<dbReference type="GO" id="GO:0070681">
    <property type="term" value="P:glutaminyl-tRNAGln biosynthesis via transamidation"/>
    <property type="evidence" value="ECO:0007669"/>
    <property type="project" value="UniProtKB-UniRule"/>
</dbReference>
<evidence type="ECO:0000256" key="1">
    <source>
        <dbReference type="ARBA" id="ARBA00005306"/>
    </source>
</evidence>
<comment type="subunit">
    <text evidence="2">Heterotrimer of A, B and C subunits.</text>
</comment>
<dbReference type="EC" id="6.3.5.-" evidence="10"/>
<evidence type="ECO:0000256" key="6">
    <source>
        <dbReference type="ARBA" id="ARBA00022917"/>
    </source>
</evidence>
<sequence length="575" mass="62925">MGSRREGRRSGADVSRGYLHAVGEPRRPARHERAVRLRRGREREAPGRPADHRQLFQRSPDAAGRRRVPARDRLAQASSGRGVSMATQWEVVIGLETHAQLSTVSKIFSGAPTQFGAEPNTQACPVDLALPGVLPVLNRGAVERAIRFGLAIGSTIAPRSIFARKNYFYPDLPKGYQISQYEIPVVQGGQITIQVPANEKAGKEAYEKTVNLTRAHLEEDAGKSLHEDFAGMTGIDLNRAGTPLLEIVTEPEMRSAAEAVAYAKALHGLVVWLGICDGNMQEGSFRCDANVSVRPVGQEKFGTRAEIKNLNSFRFLEEAINYEVRRQIELIEDGGEVVQETRLYDPDKRETRSMRSKEDAHDYRYFPDPDLMPLVIGQDWIERVQSGMPELPAAIQQRFVEQYGVSAYDAGVLTSSKAMAAYFEAVVAKAGAANAKIAANWLMGDVSSQLNRDGIEIDAIPVSAAQLALVLQRIADGTISNKIAKEIFATIWDEQADDEGAADRIIDAKGLKQISDTGALEAIIDEVLAANAKSVEEFRAGKEKAFNALIGQAMKATKGKANPQQVNELLKKKLG</sequence>
<feature type="domain" description="Asn/Gln amidotransferase" evidence="12">
    <location>
        <begin position="421"/>
        <end position="574"/>
    </location>
</feature>
<comment type="function">
    <text evidence="7">Allows the formation of correctly charged Asn-tRNA(Asn) or Gln-tRNA(Gln) through the transamidation of misacylated Asp-tRNA(Asn) or Glu-tRNA(Gln) in organisms which lack either or both of asparaginyl-tRNA or glutaminyl-tRNA synthetases. The reaction takes place in the presence of glutamine and ATP through an activated phospho-Asp-tRNA(Asn) or phospho-Glu-tRNA(Gln).</text>
</comment>
<evidence type="ECO:0000256" key="8">
    <source>
        <dbReference type="ARBA" id="ARBA00047380"/>
    </source>
</evidence>
<keyword evidence="10" id="KW-0934">Plastid</keyword>
<dbReference type="EMBL" id="JAJJMA010061902">
    <property type="protein sequence ID" value="MCL7026862.1"/>
    <property type="molecule type" value="Genomic_DNA"/>
</dbReference>
<keyword evidence="10" id="KW-0150">Chloroplast</keyword>
<comment type="catalytic activity">
    <reaction evidence="8">
        <text>L-aspartyl-tRNA(Asn) + L-glutamine + ATP + H2O = L-asparaginyl-tRNA(Asn) + L-glutamate + ADP + phosphate + 2 H(+)</text>
        <dbReference type="Rhea" id="RHEA:14513"/>
        <dbReference type="Rhea" id="RHEA-COMP:9674"/>
        <dbReference type="Rhea" id="RHEA-COMP:9677"/>
        <dbReference type="ChEBI" id="CHEBI:15377"/>
        <dbReference type="ChEBI" id="CHEBI:15378"/>
        <dbReference type="ChEBI" id="CHEBI:29985"/>
        <dbReference type="ChEBI" id="CHEBI:30616"/>
        <dbReference type="ChEBI" id="CHEBI:43474"/>
        <dbReference type="ChEBI" id="CHEBI:58359"/>
        <dbReference type="ChEBI" id="CHEBI:78515"/>
        <dbReference type="ChEBI" id="CHEBI:78516"/>
        <dbReference type="ChEBI" id="CHEBI:456216"/>
    </reaction>
</comment>
<dbReference type="SMART" id="SM00845">
    <property type="entry name" value="GatB_Yqey"/>
    <property type="match status" value="1"/>
</dbReference>
<dbReference type="AlphaFoldDB" id="A0AA41RYY1"/>
<keyword evidence="6 10" id="KW-0648">Protein biosynthesis</keyword>
<evidence type="ECO:0000256" key="5">
    <source>
        <dbReference type="ARBA" id="ARBA00022840"/>
    </source>
</evidence>
<dbReference type="GO" id="GO:0030956">
    <property type="term" value="C:glutamyl-tRNA(Gln) amidotransferase complex"/>
    <property type="evidence" value="ECO:0007669"/>
    <property type="project" value="UniProtKB-UniRule"/>
</dbReference>
<dbReference type="Gene3D" id="1.10.150.380">
    <property type="entry name" value="GatB domain, N-terminal subdomain"/>
    <property type="match status" value="1"/>
</dbReference>
<comment type="subcellular location">
    <subcellularLocation>
        <location evidence="10">Mitochondrion</location>
    </subcellularLocation>
    <subcellularLocation>
        <location evidence="10">Plastid</location>
        <location evidence="10">Chloroplast</location>
    </subcellularLocation>
</comment>
<keyword evidence="10" id="KW-0496">Mitochondrion</keyword>
<comment type="function">
    <text evidence="10">Allows the formation of correctly charged Gln-tRNA(Gln) through the transamidation of misacylated Glu-tRNA(Gln) in chloroplasts and mitochondria. The reaction takes place in the presence of glutamine and ATP through an activated gamma-phospho-Glu-tRNA(Gln).</text>
</comment>
<keyword evidence="4 10" id="KW-0547">Nucleotide-binding</keyword>
<evidence type="ECO:0000256" key="10">
    <source>
        <dbReference type="HAMAP-Rule" id="MF_03147"/>
    </source>
</evidence>
<evidence type="ECO:0000256" key="7">
    <source>
        <dbReference type="ARBA" id="ARBA00024799"/>
    </source>
</evidence>
<dbReference type="NCBIfam" id="NF004014">
    <property type="entry name" value="PRK05477.1-4"/>
    <property type="match status" value="1"/>
</dbReference>
<dbReference type="SUPFAM" id="SSF55931">
    <property type="entry name" value="Glutamine synthetase/guanido kinase"/>
    <property type="match status" value="1"/>
</dbReference>
<dbReference type="PANTHER" id="PTHR11659:SF0">
    <property type="entry name" value="GLUTAMYL-TRNA(GLN) AMIDOTRANSFERASE SUBUNIT B, MITOCHONDRIAL"/>
    <property type="match status" value="1"/>
</dbReference>